<dbReference type="EMBL" id="CP003362">
    <property type="protein sequence ID" value="AGB50157.1"/>
    <property type="molecule type" value="Genomic_DNA"/>
</dbReference>
<feature type="domain" description="Radical SAM core" evidence="5">
    <location>
        <begin position="22"/>
        <end position="238"/>
    </location>
</feature>
<reference evidence="7" key="1">
    <citation type="submission" date="2012-02" db="EMBL/GenBank/DDBJ databases">
        <title>Complete sequence of chromosome of Methanomethylovorans hollandica DSM 15978.</title>
        <authorList>
            <person name="Lucas S."/>
            <person name="Copeland A."/>
            <person name="Lapidus A."/>
            <person name="Glavina del Rio T."/>
            <person name="Dalin E."/>
            <person name="Tice H."/>
            <person name="Bruce D."/>
            <person name="Goodwin L."/>
            <person name="Pitluck S."/>
            <person name="Peters L."/>
            <person name="Mikhailova N."/>
            <person name="Held B."/>
            <person name="Kyrpides N."/>
            <person name="Mavromatis K."/>
            <person name="Ivanova N."/>
            <person name="Brettin T."/>
            <person name="Detter J.C."/>
            <person name="Han C."/>
            <person name="Larimer F."/>
            <person name="Land M."/>
            <person name="Hauser L."/>
            <person name="Markowitz V."/>
            <person name="Cheng J.-F."/>
            <person name="Hugenholtz P."/>
            <person name="Woyke T."/>
            <person name="Wu D."/>
            <person name="Spring S."/>
            <person name="Schroeder M."/>
            <person name="Brambilla E."/>
            <person name="Klenk H.-P."/>
            <person name="Eisen J.A."/>
        </authorList>
    </citation>
    <scope>NUCLEOTIDE SEQUENCE [LARGE SCALE GENOMIC DNA]</scope>
    <source>
        <strain evidence="7">DSM 15978 / NBRC 107637 / DMS1</strain>
    </source>
</reference>
<dbReference type="InterPro" id="IPR040087">
    <property type="entry name" value="MJ0021-like"/>
</dbReference>
<dbReference type="Pfam" id="PF04055">
    <property type="entry name" value="Radical_SAM"/>
    <property type="match status" value="1"/>
</dbReference>
<dbReference type="SUPFAM" id="SSF102114">
    <property type="entry name" value="Radical SAM enzymes"/>
    <property type="match status" value="1"/>
</dbReference>
<dbReference type="GeneID" id="14406498"/>
<keyword evidence="3" id="KW-0408">Iron</keyword>
<keyword evidence="2" id="KW-0479">Metal-binding</keyword>
<dbReference type="AlphaFoldDB" id="L0KXG7"/>
<dbReference type="STRING" id="867904.Metho_1985"/>
<evidence type="ECO:0000256" key="3">
    <source>
        <dbReference type="ARBA" id="ARBA00023004"/>
    </source>
</evidence>
<dbReference type="Pfam" id="PF26257">
    <property type="entry name" value="DUF8061"/>
    <property type="match status" value="1"/>
</dbReference>
<dbReference type="GO" id="GO:0051536">
    <property type="term" value="F:iron-sulfur cluster binding"/>
    <property type="evidence" value="ECO:0007669"/>
    <property type="project" value="UniProtKB-KW"/>
</dbReference>
<evidence type="ECO:0000256" key="2">
    <source>
        <dbReference type="ARBA" id="ARBA00022723"/>
    </source>
</evidence>
<dbReference type="InterPro" id="IPR013785">
    <property type="entry name" value="Aldolase_TIM"/>
</dbReference>
<dbReference type="GO" id="GO:0003824">
    <property type="term" value="F:catalytic activity"/>
    <property type="evidence" value="ECO:0007669"/>
    <property type="project" value="InterPro"/>
</dbReference>
<sequence length="351" mass="39583">MLKISEGEAGSYYTYLSTGCKLCQEGAKMVLFITGICGKNCFYCPISNERKADITFANERLINSDKDILEEAWQMGALGTGITGGEPLLKPEKVLRYIKLLKEEFGKSHHIHLYTALPVDGNLLKKLAFAGLDEMRFHPPVEIWNSNMENYASSIKKAMETGMETGMEIPAIKGANEVSRMANELGCFLNLNELEFSDTNSEQMKVRNYSFQDEISNAVAGSYNIGMEILKTTEKGHLCTSRYKDAVQLRRRLLRIAERSAREFDEITEDGTLIYGVITCNCEKKSAKEMGELLLSSGVPEELFLVEKEEIHIAAWILEDIIMKISSYVKEMYIIERYPFPGGMVVEKIPL</sequence>
<dbReference type="CDD" id="cd01335">
    <property type="entry name" value="Radical_SAM"/>
    <property type="match status" value="1"/>
</dbReference>
<evidence type="ECO:0000256" key="4">
    <source>
        <dbReference type="ARBA" id="ARBA00023014"/>
    </source>
</evidence>
<name>L0KXG7_METHD</name>
<dbReference type="InterPro" id="IPR058374">
    <property type="entry name" value="DUF8061"/>
</dbReference>
<evidence type="ECO:0000313" key="7">
    <source>
        <dbReference type="Proteomes" id="UP000010866"/>
    </source>
</evidence>
<dbReference type="HOGENOM" id="CLU_053467_0_0_2"/>
<dbReference type="InterPro" id="IPR058240">
    <property type="entry name" value="rSAM_sf"/>
</dbReference>
<dbReference type="GO" id="GO:0046872">
    <property type="term" value="F:metal ion binding"/>
    <property type="evidence" value="ECO:0007669"/>
    <property type="project" value="UniProtKB-KW"/>
</dbReference>
<dbReference type="PROSITE" id="PS51257">
    <property type="entry name" value="PROKAR_LIPOPROTEIN"/>
    <property type="match status" value="1"/>
</dbReference>
<dbReference type="SFLD" id="SFLDS00029">
    <property type="entry name" value="Radical_SAM"/>
    <property type="match status" value="1"/>
</dbReference>
<gene>
    <name evidence="6" type="ordered locus">Metho_1985</name>
</gene>
<dbReference type="Gene3D" id="3.20.20.70">
    <property type="entry name" value="Aldolase class I"/>
    <property type="match status" value="1"/>
</dbReference>
<evidence type="ECO:0000256" key="1">
    <source>
        <dbReference type="ARBA" id="ARBA00022691"/>
    </source>
</evidence>
<dbReference type="RefSeq" id="WP_015325322.1">
    <property type="nucleotide sequence ID" value="NC_019977.1"/>
</dbReference>
<dbReference type="SFLD" id="SFLDG01108">
    <property type="entry name" value="Uncharacterised_Radical_SAM_Su"/>
    <property type="match status" value="1"/>
</dbReference>
<dbReference type="KEGG" id="mhz:Metho_1985"/>
<keyword evidence="4" id="KW-0411">Iron-sulfur</keyword>
<accession>L0KXG7</accession>
<keyword evidence="1" id="KW-0949">S-adenosyl-L-methionine</keyword>
<proteinExistence type="predicted"/>
<protein>
    <recommendedName>
        <fullName evidence="5">Radical SAM core domain-containing protein</fullName>
    </recommendedName>
</protein>
<evidence type="ECO:0000259" key="5">
    <source>
        <dbReference type="PROSITE" id="PS51918"/>
    </source>
</evidence>
<dbReference type="PROSITE" id="PS51918">
    <property type="entry name" value="RADICAL_SAM"/>
    <property type="match status" value="1"/>
</dbReference>
<organism evidence="6 7">
    <name type="scientific">Methanomethylovorans hollandica (strain DSM 15978 / NBRC 107637 / DMS1)</name>
    <dbReference type="NCBI Taxonomy" id="867904"/>
    <lineage>
        <taxon>Archaea</taxon>
        <taxon>Methanobacteriati</taxon>
        <taxon>Methanobacteriota</taxon>
        <taxon>Stenosarchaea group</taxon>
        <taxon>Methanomicrobia</taxon>
        <taxon>Methanosarcinales</taxon>
        <taxon>Methanosarcinaceae</taxon>
        <taxon>Methanomethylovorans</taxon>
    </lineage>
</organism>
<dbReference type="PANTHER" id="PTHR43288">
    <property type="entry name" value="BIOTIN SYNTHASE-RELATED PROTEIN, RADICAL SAM SUPERFAMILY"/>
    <property type="match status" value="1"/>
</dbReference>
<dbReference type="OrthoDB" id="372128at2157"/>
<keyword evidence="7" id="KW-1185">Reference proteome</keyword>
<dbReference type="Proteomes" id="UP000010866">
    <property type="component" value="Chromosome"/>
</dbReference>
<dbReference type="PANTHER" id="PTHR43288:SF1">
    <property type="entry name" value="GLYCYL-RADICAL ENZYME ACTIVATING ENZYME MJ0021-RELATED"/>
    <property type="match status" value="1"/>
</dbReference>
<dbReference type="InterPro" id="IPR007197">
    <property type="entry name" value="rSAM"/>
</dbReference>
<evidence type="ECO:0000313" key="6">
    <source>
        <dbReference type="EMBL" id="AGB50157.1"/>
    </source>
</evidence>